<dbReference type="EMBL" id="SNVW01000003">
    <property type="protein sequence ID" value="TDN45464.1"/>
    <property type="molecule type" value="Genomic_DNA"/>
</dbReference>
<dbReference type="AlphaFoldDB" id="A0A4R6DLW0"/>
<feature type="transmembrane region" description="Helical" evidence="1">
    <location>
        <begin position="35"/>
        <end position="56"/>
    </location>
</feature>
<protein>
    <submittedName>
        <fullName evidence="2">Short repeat uncharacterized protein DUF308</fullName>
    </submittedName>
</protein>
<dbReference type="RefSeq" id="WP_133519253.1">
    <property type="nucleotide sequence ID" value="NZ_SNVW01000003.1"/>
</dbReference>
<gene>
    <name evidence="2" type="ORF">EDF64_103388</name>
</gene>
<comment type="caution">
    <text evidence="2">The sequence shown here is derived from an EMBL/GenBank/DDBJ whole genome shotgun (WGS) entry which is preliminary data.</text>
</comment>
<sequence>MRNLVTGIPFACVVSVALVVLGAVVVTQPATGGSWISHLVAAVALFAAIVTTGTAIRRRRVRGR</sequence>
<accession>A0A4R6DLW0</accession>
<keyword evidence="1" id="KW-0812">Transmembrane</keyword>
<name>A0A4R6DLW0_9MICO</name>
<evidence type="ECO:0000313" key="3">
    <source>
        <dbReference type="Proteomes" id="UP000295764"/>
    </source>
</evidence>
<evidence type="ECO:0000313" key="2">
    <source>
        <dbReference type="EMBL" id="TDN45464.1"/>
    </source>
</evidence>
<reference evidence="2 3" key="1">
    <citation type="submission" date="2019-03" db="EMBL/GenBank/DDBJ databases">
        <title>Genomic analyses of the natural microbiome of Caenorhabditis elegans.</title>
        <authorList>
            <person name="Samuel B."/>
        </authorList>
    </citation>
    <scope>NUCLEOTIDE SEQUENCE [LARGE SCALE GENOMIC DNA]</scope>
    <source>
        <strain evidence="2 3">JUb65</strain>
    </source>
</reference>
<keyword evidence="1" id="KW-0472">Membrane</keyword>
<dbReference type="Proteomes" id="UP000295764">
    <property type="component" value="Unassembled WGS sequence"/>
</dbReference>
<keyword evidence="1" id="KW-1133">Transmembrane helix</keyword>
<organism evidence="2 3">
    <name type="scientific">Curtobacterium flaccumfaciens</name>
    <dbReference type="NCBI Taxonomy" id="2035"/>
    <lineage>
        <taxon>Bacteria</taxon>
        <taxon>Bacillati</taxon>
        <taxon>Actinomycetota</taxon>
        <taxon>Actinomycetes</taxon>
        <taxon>Micrococcales</taxon>
        <taxon>Microbacteriaceae</taxon>
        <taxon>Curtobacterium</taxon>
    </lineage>
</organism>
<evidence type="ECO:0000256" key="1">
    <source>
        <dbReference type="SAM" id="Phobius"/>
    </source>
</evidence>
<dbReference type="Pfam" id="PF03729">
    <property type="entry name" value="DUF308"/>
    <property type="match status" value="1"/>
</dbReference>
<feature type="transmembrane region" description="Helical" evidence="1">
    <location>
        <begin position="7"/>
        <end position="29"/>
    </location>
</feature>
<dbReference type="InterPro" id="IPR005325">
    <property type="entry name" value="DUF308_memb"/>
</dbReference>
<proteinExistence type="predicted"/>